<name>A0A067MYW5_BOTB1</name>
<evidence type="ECO:0000313" key="1">
    <source>
        <dbReference type="EMBL" id="KDQ20933.1"/>
    </source>
</evidence>
<sequence length="64" mass="7118">MAFPPDASRGRLVLVLTEAKSYKKAGANLVDARTAILPHPRPPHAFISKTRSNLQDVRRHFPLS</sequence>
<accession>A0A067MYW5</accession>
<gene>
    <name evidence="1" type="ORF">BOTBODRAFT_26944</name>
</gene>
<dbReference type="EMBL" id="KL198017">
    <property type="protein sequence ID" value="KDQ20933.1"/>
    <property type="molecule type" value="Genomic_DNA"/>
</dbReference>
<dbReference type="InParanoid" id="A0A067MYW5"/>
<organism evidence="1 2">
    <name type="scientific">Botryobasidium botryosum (strain FD-172 SS1)</name>
    <dbReference type="NCBI Taxonomy" id="930990"/>
    <lineage>
        <taxon>Eukaryota</taxon>
        <taxon>Fungi</taxon>
        <taxon>Dikarya</taxon>
        <taxon>Basidiomycota</taxon>
        <taxon>Agaricomycotina</taxon>
        <taxon>Agaricomycetes</taxon>
        <taxon>Cantharellales</taxon>
        <taxon>Botryobasidiaceae</taxon>
        <taxon>Botryobasidium</taxon>
    </lineage>
</organism>
<evidence type="ECO:0000313" key="2">
    <source>
        <dbReference type="Proteomes" id="UP000027195"/>
    </source>
</evidence>
<protein>
    <submittedName>
        <fullName evidence="1">Uncharacterized protein</fullName>
    </submittedName>
</protein>
<dbReference type="HOGENOM" id="CLU_2867365_0_0_1"/>
<proteinExistence type="predicted"/>
<dbReference type="Proteomes" id="UP000027195">
    <property type="component" value="Unassembled WGS sequence"/>
</dbReference>
<keyword evidence="2" id="KW-1185">Reference proteome</keyword>
<dbReference type="AlphaFoldDB" id="A0A067MYW5"/>
<reference evidence="2" key="1">
    <citation type="journal article" date="2014" name="Proc. Natl. Acad. Sci. U.S.A.">
        <title>Extensive sampling of basidiomycete genomes demonstrates inadequacy of the white-rot/brown-rot paradigm for wood decay fungi.</title>
        <authorList>
            <person name="Riley R."/>
            <person name="Salamov A.A."/>
            <person name="Brown D.W."/>
            <person name="Nagy L.G."/>
            <person name="Floudas D."/>
            <person name="Held B.W."/>
            <person name="Levasseur A."/>
            <person name="Lombard V."/>
            <person name="Morin E."/>
            <person name="Otillar R."/>
            <person name="Lindquist E.A."/>
            <person name="Sun H."/>
            <person name="LaButti K.M."/>
            <person name="Schmutz J."/>
            <person name="Jabbour D."/>
            <person name="Luo H."/>
            <person name="Baker S.E."/>
            <person name="Pisabarro A.G."/>
            <person name="Walton J.D."/>
            <person name="Blanchette R.A."/>
            <person name="Henrissat B."/>
            <person name="Martin F."/>
            <person name="Cullen D."/>
            <person name="Hibbett D.S."/>
            <person name="Grigoriev I.V."/>
        </authorList>
    </citation>
    <scope>NUCLEOTIDE SEQUENCE [LARGE SCALE GENOMIC DNA]</scope>
    <source>
        <strain evidence="2">FD-172 SS1</strain>
    </source>
</reference>